<organism evidence="1 2">
    <name type="scientific">Hafnia alvei</name>
    <dbReference type="NCBI Taxonomy" id="569"/>
    <lineage>
        <taxon>Bacteria</taxon>
        <taxon>Pseudomonadati</taxon>
        <taxon>Pseudomonadota</taxon>
        <taxon>Gammaproteobacteria</taxon>
        <taxon>Enterobacterales</taxon>
        <taxon>Hafniaceae</taxon>
        <taxon>Hafnia</taxon>
    </lineage>
</organism>
<gene>
    <name evidence="1" type="ORF">NCTC8105_04943</name>
</gene>
<reference evidence="1 2" key="1">
    <citation type="submission" date="2018-06" db="EMBL/GenBank/DDBJ databases">
        <authorList>
            <consortium name="Pathogen Informatics"/>
            <person name="Doyle S."/>
        </authorList>
    </citation>
    <scope>NUCLEOTIDE SEQUENCE [LARGE SCALE GENOMIC DNA]</scope>
    <source>
        <strain evidence="1 2">NCTC8105</strain>
    </source>
</reference>
<accession>A0A377PRQ8</accession>
<dbReference type="AlphaFoldDB" id="A0A377PRQ8"/>
<protein>
    <submittedName>
        <fullName evidence="1">Uncharacterized protein</fullName>
    </submittedName>
</protein>
<sequence length="53" mass="6207">MGLCAIINALIYSEVNNQKIINKWRYSWHSIGDYFYDSGTSNSKHMDLFQGEF</sequence>
<evidence type="ECO:0000313" key="2">
    <source>
        <dbReference type="Proteomes" id="UP000254821"/>
    </source>
</evidence>
<dbReference type="EMBL" id="UGHP01000001">
    <property type="protein sequence ID" value="STQ82724.1"/>
    <property type="molecule type" value="Genomic_DNA"/>
</dbReference>
<evidence type="ECO:0000313" key="1">
    <source>
        <dbReference type="EMBL" id="STQ82724.1"/>
    </source>
</evidence>
<proteinExistence type="predicted"/>
<name>A0A377PRQ8_HAFAL</name>
<dbReference type="Proteomes" id="UP000254821">
    <property type="component" value="Unassembled WGS sequence"/>
</dbReference>